<dbReference type="AlphaFoldDB" id="A0ABD1ZS72"/>
<dbReference type="EMBL" id="JBHFFA010000001">
    <property type="protein sequence ID" value="KAL2654072.1"/>
    <property type="molecule type" value="Genomic_DNA"/>
</dbReference>
<organism evidence="1 2">
    <name type="scientific">Riccia fluitans</name>
    <dbReference type="NCBI Taxonomy" id="41844"/>
    <lineage>
        <taxon>Eukaryota</taxon>
        <taxon>Viridiplantae</taxon>
        <taxon>Streptophyta</taxon>
        <taxon>Embryophyta</taxon>
        <taxon>Marchantiophyta</taxon>
        <taxon>Marchantiopsida</taxon>
        <taxon>Marchantiidae</taxon>
        <taxon>Marchantiales</taxon>
        <taxon>Ricciaceae</taxon>
        <taxon>Riccia</taxon>
    </lineage>
</organism>
<evidence type="ECO:0008006" key="3">
    <source>
        <dbReference type="Google" id="ProtNLM"/>
    </source>
</evidence>
<accession>A0ABD1ZS72</accession>
<gene>
    <name evidence="1" type="ORF">R1flu_022200</name>
</gene>
<evidence type="ECO:0000313" key="2">
    <source>
        <dbReference type="Proteomes" id="UP001605036"/>
    </source>
</evidence>
<sequence>MATLRANERTAHGLLDLQIEPVIRPIGIFVDIHVSQGGENDENLPMFRTPNMQDRIALLRPSPRRPLEDITHLFPFNLPRPDDTTLDSLTGRIRTLSFESPVASKKRKISDAKPRIWDQLSRPAMKCARPSNGLRSFR</sequence>
<evidence type="ECO:0000313" key="1">
    <source>
        <dbReference type="EMBL" id="KAL2654072.1"/>
    </source>
</evidence>
<keyword evidence="2" id="KW-1185">Reference proteome</keyword>
<name>A0ABD1ZS72_9MARC</name>
<dbReference type="Proteomes" id="UP001605036">
    <property type="component" value="Unassembled WGS sequence"/>
</dbReference>
<reference evidence="1 2" key="1">
    <citation type="submission" date="2024-09" db="EMBL/GenBank/DDBJ databases">
        <title>Chromosome-scale assembly of Riccia fluitans.</title>
        <authorList>
            <person name="Paukszto L."/>
            <person name="Sawicki J."/>
            <person name="Karawczyk K."/>
            <person name="Piernik-Szablinska J."/>
            <person name="Szczecinska M."/>
            <person name="Mazdziarz M."/>
        </authorList>
    </citation>
    <scope>NUCLEOTIDE SEQUENCE [LARGE SCALE GENOMIC DNA]</scope>
    <source>
        <strain evidence="1">Rf_01</strain>
        <tissue evidence="1">Aerial parts of the thallus</tissue>
    </source>
</reference>
<comment type="caution">
    <text evidence="1">The sequence shown here is derived from an EMBL/GenBank/DDBJ whole genome shotgun (WGS) entry which is preliminary data.</text>
</comment>
<protein>
    <recommendedName>
        <fullName evidence="3">Ribosomal protein S1</fullName>
    </recommendedName>
</protein>
<proteinExistence type="predicted"/>